<keyword evidence="2 5" id="KW-0547">Nucleotide-binding</keyword>
<dbReference type="Pfam" id="PF04107">
    <property type="entry name" value="GCS2"/>
    <property type="match status" value="1"/>
</dbReference>
<dbReference type="PANTHER" id="PTHR36510">
    <property type="entry name" value="GLUTAMATE--CYSTEINE LIGASE 2-RELATED"/>
    <property type="match status" value="1"/>
</dbReference>
<dbReference type="EMBL" id="FZOF01000003">
    <property type="protein sequence ID" value="SNS13036.1"/>
    <property type="molecule type" value="Genomic_DNA"/>
</dbReference>
<evidence type="ECO:0000256" key="3">
    <source>
        <dbReference type="ARBA" id="ARBA00022840"/>
    </source>
</evidence>
<evidence type="ECO:0000256" key="1">
    <source>
        <dbReference type="ARBA" id="ARBA00022598"/>
    </source>
</evidence>
<dbReference type="InterPro" id="IPR011793">
    <property type="entry name" value="YbdK"/>
</dbReference>
<dbReference type="GO" id="GO:0004357">
    <property type="term" value="F:glutamate-cysteine ligase activity"/>
    <property type="evidence" value="ECO:0007669"/>
    <property type="project" value="UniProtKB-EC"/>
</dbReference>
<accession>A0A239BYP7</accession>
<sequence length="358" mass="38635">MARTVGVEEELLLVDARSGEPRAVADAVLDGGPWSRELVAELQQQQLELNSSPCATLDQLREELRAWRRRAAGLARSEGVAVAALGTSPVAVPPRLTPRGRYRRMAQAFGLTAQETLTCGCHVHVGVESDEEGVAVVDRIRPWLPPLLALSSNSPLWQGADTGYASYRYQVFGRWPTAGPTRGFGSAEGYRAAVSRLLATGILIDQGMLYFDARLSAKFPTVEVRVCDVCPEYQDAVVLAALVRGLVETAAREWADGRPAPDDDLALLRLASWRASRSGLDGALLDPRTFRPAGAHDVVETLVAHVEDALKDAGDLYTVRAGIDRLTSQGSGARRQREVYARGGGTAVLRDAVRRTAA</sequence>
<dbReference type="AlphaFoldDB" id="A0A239BYP7"/>
<dbReference type="InterPro" id="IPR014746">
    <property type="entry name" value="Gln_synth/guanido_kin_cat_dom"/>
</dbReference>
<dbReference type="Proteomes" id="UP000198280">
    <property type="component" value="Unassembled WGS sequence"/>
</dbReference>
<dbReference type="EC" id="6.3.2.2" evidence="5"/>
<keyword evidence="1 5" id="KW-0436">Ligase</keyword>
<organism evidence="6 7">
    <name type="scientific">Actinacidiphila glaucinigra</name>
    <dbReference type="NCBI Taxonomy" id="235986"/>
    <lineage>
        <taxon>Bacteria</taxon>
        <taxon>Bacillati</taxon>
        <taxon>Actinomycetota</taxon>
        <taxon>Actinomycetes</taxon>
        <taxon>Kitasatosporales</taxon>
        <taxon>Streptomycetaceae</taxon>
        <taxon>Actinacidiphila</taxon>
    </lineage>
</organism>
<keyword evidence="3 5" id="KW-0067">ATP-binding</keyword>
<dbReference type="OrthoDB" id="9803842at2"/>
<keyword evidence="7" id="KW-1185">Reference proteome</keyword>
<dbReference type="InterPro" id="IPR006336">
    <property type="entry name" value="GCS2"/>
</dbReference>
<evidence type="ECO:0000256" key="5">
    <source>
        <dbReference type="HAMAP-Rule" id="MF_01609"/>
    </source>
</evidence>
<evidence type="ECO:0000313" key="7">
    <source>
        <dbReference type="Proteomes" id="UP000198280"/>
    </source>
</evidence>
<dbReference type="GO" id="GO:0042398">
    <property type="term" value="P:modified amino acid biosynthetic process"/>
    <property type="evidence" value="ECO:0007669"/>
    <property type="project" value="InterPro"/>
</dbReference>
<comment type="similarity">
    <text evidence="5">Belongs to the glutamate--cysteine ligase type 2 family. YbdK subfamily.</text>
</comment>
<dbReference type="PANTHER" id="PTHR36510:SF1">
    <property type="entry name" value="GLUTAMATE--CYSTEINE LIGASE 2-RELATED"/>
    <property type="match status" value="1"/>
</dbReference>
<dbReference type="SUPFAM" id="SSF55931">
    <property type="entry name" value="Glutamine synthetase/guanido kinase"/>
    <property type="match status" value="1"/>
</dbReference>
<comment type="function">
    <text evidence="5">ATP-dependent carboxylate-amine ligase which exhibits weak glutamate--cysteine ligase activity.</text>
</comment>
<dbReference type="HAMAP" id="MF_01609">
    <property type="entry name" value="Glu_cys_ligase_2"/>
    <property type="match status" value="1"/>
</dbReference>
<reference evidence="6 7" key="1">
    <citation type="submission" date="2017-06" db="EMBL/GenBank/DDBJ databases">
        <authorList>
            <person name="Kim H.J."/>
            <person name="Triplett B.A."/>
        </authorList>
    </citation>
    <scope>NUCLEOTIDE SEQUENCE [LARGE SCALE GENOMIC DNA]</scope>
    <source>
        <strain evidence="6 7">CGMCC 4.1858</strain>
    </source>
</reference>
<dbReference type="InterPro" id="IPR050141">
    <property type="entry name" value="GCL_type2/YbdK_subfam"/>
</dbReference>
<dbReference type="NCBIfam" id="NF010041">
    <property type="entry name" value="PRK13517.1-1"/>
    <property type="match status" value="1"/>
</dbReference>
<dbReference type="GO" id="GO:0005524">
    <property type="term" value="F:ATP binding"/>
    <property type="evidence" value="ECO:0007669"/>
    <property type="project" value="UniProtKB-KW"/>
</dbReference>
<protein>
    <recommendedName>
        <fullName evidence="5">Putative glutamate--cysteine ligase 2</fullName>
        <ecNumber evidence="5">6.3.2.2</ecNumber>
    </recommendedName>
    <alternativeName>
        <fullName evidence="5">Gamma-glutamylcysteine synthetase 2</fullName>
        <shortName evidence="5">GCS 2</shortName>
        <shortName evidence="5">Gamma-GCS 2</shortName>
    </alternativeName>
</protein>
<name>A0A239BYP7_9ACTN</name>
<comment type="catalytic activity">
    <reaction evidence="4 5">
        <text>L-cysteine + L-glutamate + ATP = gamma-L-glutamyl-L-cysteine + ADP + phosphate + H(+)</text>
        <dbReference type="Rhea" id="RHEA:13285"/>
        <dbReference type="ChEBI" id="CHEBI:15378"/>
        <dbReference type="ChEBI" id="CHEBI:29985"/>
        <dbReference type="ChEBI" id="CHEBI:30616"/>
        <dbReference type="ChEBI" id="CHEBI:35235"/>
        <dbReference type="ChEBI" id="CHEBI:43474"/>
        <dbReference type="ChEBI" id="CHEBI:58173"/>
        <dbReference type="ChEBI" id="CHEBI:456216"/>
        <dbReference type="EC" id="6.3.2.2"/>
    </reaction>
</comment>
<dbReference type="NCBIfam" id="TIGR02050">
    <property type="entry name" value="gshA_cyan_rel"/>
    <property type="match status" value="1"/>
</dbReference>
<evidence type="ECO:0000256" key="2">
    <source>
        <dbReference type="ARBA" id="ARBA00022741"/>
    </source>
</evidence>
<gene>
    <name evidence="6" type="ORF">SAMN05216252_103270</name>
</gene>
<dbReference type="Gene3D" id="3.30.590.20">
    <property type="match status" value="1"/>
</dbReference>
<evidence type="ECO:0000313" key="6">
    <source>
        <dbReference type="EMBL" id="SNS13036.1"/>
    </source>
</evidence>
<proteinExistence type="inferred from homology"/>
<evidence type="ECO:0000256" key="4">
    <source>
        <dbReference type="ARBA" id="ARBA00048819"/>
    </source>
</evidence>